<dbReference type="SMART" id="SM00382">
    <property type="entry name" value="AAA"/>
    <property type="match status" value="1"/>
</dbReference>
<dbReference type="Gene3D" id="3.40.50.300">
    <property type="entry name" value="P-loop containing nucleotide triphosphate hydrolases"/>
    <property type="match status" value="2"/>
</dbReference>
<feature type="domain" description="AAA+ ATPase" evidence="8">
    <location>
        <begin position="36"/>
        <end position="207"/>
    </location>
</feature>
<protein>
    <submittedName>
        <fullName evidence="9">Predicted ATPase</fullName>
    </submittedName>
</protein>
<evidence type="ECO:0000256" key="2">
    <source>
        <dbReference type="ARBA" id="ARBA00022448"/>
    </source>
</evidence>
<dbReference type="GO" id="GO:0016887">
    <property type="term" value="F:ATP hydrolysis activity"/>
    <property type="evidence" value="ECO:0007669"/>
    <property type="project" value="InterPro"/>
</dbReference>
<dbReference type="GO" id="GO:0005524">
    <property type="term" value="F:ATP binding"/>
    <property type="evidence" value="ECO:0007669"/>
    <property type="project" value="InterPro"/>
</dbReference>
<name>A0A1M4YAI4_9BACL</name>
<evidence type="ECO:0000256" key="7">
    <source>
        <dbReference type="ARBA" id="ARBA00023136"/>
    </source>
</evidence>
<dbReference type="PANTHER" id="PTHR42771">
    <property type="entry name" value="IRON(3+)-HYDROXAMATE IMPORT ATP-BINDING PROTEIN FHUC"/>
    <property type="match status" value="1"/>
</dbReference>
<keyword evidence="4" id="KW-0410">Iron transport</keyword>
<gene>
    <name evidence="9" type="ORF">SAMN05444392_106133</name>
</gene>
<dbReference type="InterPro" id="IPR003959">
    <property type="entry name" value="ATPase_AAA_core"/>
</dbReference>
<keyword evidence="7" id="KW-0472">Membrane</keyword>
<organism evidence="9 10">
    <name type="scientific">Seinonella peptonophila</name>
    <dbReference type="NCBI Taxonomy" id="112248"/>
    <lineage>
        <taxon>Bacteria</taxon>
        <taxon>Bacillati</taxon>
        <taxon>Bacillota</taxon>
        <taxon>Bacilli</taxon>
        <taxon>Bacillales</taxon>
        <taxon>Thermoactinomycetaceae</taxon>
        <taxon>Seinonella</taxon>
    </lineage>
</organism>
<dbReference type="Pfam" id="PF13304">
    <property type="entry name" value="AAA_21"/>
    <property type="match status" value="1"/>
</dbReference>
<evidence type="ECO:0000256" key="4">
    <source>
        <dbReference type="ARBA" id="ARBA00022496"/>
    </source>
</evidence>
<reference evidence="9 10" key="1">
    <citation type="submission" date="2016-11" db="EMBL/GenBank/DDBJ databases">
        <authorList>
            <person name="Jaros S."/>
            <person name="Januszkiewicz K."/>
            <person name="Wedrychowicz H."/>
        </authorList>
    </citation>
    <scope>NUCLEOTIDE SEQUENCE [LARGE SCALE GENOMIC DNA]</scope>
    <source>
        <strain evidence="9 10">DSM 44666</strain>
    </source>
</reference>
<dbReference type="InterPro" id="IPR027417">
    <property type="entry name" value="P-loop_NTPase"/>
</dbReference>
<keyword evidence="3" id="KW-1003">Cell membrane</keyword>
<evidence type="ECO:0000256" key="5">
    <source>
        <dbReference type="ARBA" id="ARBA00023004"/>
    </source>
</evidence>
<keyword evidence="2" id="KW-0813">Transport</keyword>
<dbReference type="EMBL" id="FQVL01000006">
    <property type="protein sequence ID" value="SHF02735.1"/>
    <property type="molecule type" value="Genomic_DNA"/>
</dbReference>
<keyword evidence="6" id="KW-0406">Ion transport</keyword>
<dbReference type="PANTHER" id="PTHR42771:SF2">
    <property type="entry name" value="IRON(3+)-HYDROXAMATE IMPORT ATP-BINDING PROTEIN FHUC"/>
    <property type="match status" value="1"/>
</dbReference>
<evidence type="ECO:0000256" key="6">
    <source>
        <dbReference type="ARBA" id="ARBA00023065"/>
    </source>
</evidence>
<dbReference type="SUPFAM" id="SSF52540">
    <property type="entry name" value="P-loop containing nucleoside triphosphate hydrolases"/>
    <property type="match status" value="1"/>
</dbReference>
<dbReference type="CDD" id="cd00267">
    <property type="entry name" value="ABC_ATPase"/>
    <property type="match status" value="1"/>
</dbReference>
<dbReference type="GO" id="GO:0006302">
    <property type="term" value="P:double-strand break repair"/>
    <property type="evidence" value="ECO:0007669"/>
    <property type="project" value="InterPro"/>
</dbReference>
<dbReference type="InterPro" id="IPR038729">
    <property type="entry name" value="Rad50/SbcC_AAA"/>
</dbReference>
<comment type="subcellular location">
    <subcellularLocation>
        <location evidence="1">Cell membrane</location>
        <topology evidence="1">Peripheral membrane protein</topology>
    </subcellularLocation>
</comment>
<proteinExistence type="predicted"/>
<keyword evidence="5" id="KW-0408">Iron</keyword>
<dbReference type="AlphaFoldDB" id="A0A1M4YAI4"/>
<dbReference type="Pfam" id="PF13476">
    <property type="entry name" value="AAA_23"/>
    <property type="match status" value="1"/>
</dbReference>
<dbReference type="GO" id="GO:0006826">
    <property type="term" value="P:iron ion transport"/>
    <property type="evidence" value="ECO:0007669"/>
    <property type="project" value="UniProtKB-KW"/>
</dbReference>
<keyword evidence="10" id="KW-1185">Reference proteome</keyword>
<dbReference type="RefSeq" id="WP_073154961.1">
    <property type="nucleotide sequence ID" value="NZ_FQVL01000006.1"/>
</dbReference>
<dbReference type="Proteomes" id="UP000184476">
    <property type="component" value="Unassembled WGS sequence"/>
</dbReference>
<evidence type="ECO:0000256" key="3">
    <source>
        <dbReference type="ARBA" id="ARBA00022475"/>
    </source>
</evidence>
<dbReference type="InterPro" id="IPR051535">
    <property type="entry name" value="Siderophore_ABC-ATPase"/>
</dbReference>
<evidence type="ECO:0000256" key="1">
    <source>
        <dbReference type="ARBA" id="ARBA00004202"/>
    </source>
</evidence>
<dbReference type="InterPro" id="IPR003593">
    <property type="entry name" value="AAA+_ATPase"/>
</dbReference>
<dbReference type="STRING" id="112248.SAMN05444392_106133"/>
<evidence type="ECO:0000313" key="10">
    <source>
        <dbReference type="Proteomes" id="UP000184476"/>
    </source>
</evidence>
<evidence type="ECO:0000259" key="8">
    <source>
        <dbReference type="SMART" id="SM00382"/>
    </source>
</evidence>
<accession>A0A1M4YAI4</accession>
<dbReference type="GO" id="GO:0005886">
    <property type="term" value="C:plasma membrane"/>
    <property type="evidence" value="ECO:0007669"/>
    <property type="project" value="UniProtKB-SubCell"/>
</dbReference>
<sequence>MILQEISCSIKETKKNQWLFQIPAVNQLIKEGLRFQKPITFFVGENGSGKSTIVEAVAESYGLDAHGGRGGRKYVNDRPKTPLGACLKLKGIHLSHYLKHRKGYFLRAETAFGYMSFVSGMPGYWKENIQEMSHGEGFLTVLETMFHEPGLYLLDEPEAALSFQSCLRLITLFQQIIKSGGQVICATHSPLLTAFPNADIFELNDGGVNKVTWQDLALVDHWRRFLDNPSTYFTHLLSTAEEDGHD</sequence>
<evidence type="ECO:0000313" key="9">
    <source>
        <dbReference type="EMBL" id="SHF02735.1"/>
    </source>
</evidence>